<dbReference type="Proteomes" id="UP000446786">
    <property type="component" value="Unassembled WGS sequence"/>
</dbReference>
<evidence type="ECO:0000313" key="4">
    <source>
        <dbReference type="Proteomes" id="UP000446786"/>
    </source>
</evidence>
<evidence type="ECO:0000313" key="3">
    <source>
        <dbReference type="EMBL" id="MXP33774.1"/>
    </source>
</evidence>
<dbReference type="OrthoDB" id="7338723at2"/>
<evidence type="ECO:0000256" key="1">
    <source>
        <dbReference type="SAM" id="SignalP"/>
    </source>
</evidence>
<name>A0A845AN21_9SPHN</name>
<keyword evidence="4" id="KW-1185">Reference proteome</keyword>
<dbReference type="EMBL" id="WTYE01000001">
    <property type="protein sequence ID" value="MXP33774.1"/>
    <property type="molecule type" value="Genomic_DNA"/>
</dbReference>
<feature type="chain" id="PRO_5044663551" evidence="1">
    <location>
        <begin position="24"/>
        <end position="324"/>
    </location>
</feature>
<feature type="signal peptide" evidence="1">
    <location>
        <begin position="1"/>
        <end position="23"/>
    </location>
</feature>
<protein>
    <submittedName>
        <fullName evidence="2">Uncharacterized protein</fullName>
    </submittedName>
</protein>
<comment type="caution">
    <text evidence="2">The sequence shown here is derived from an EMBL/GenBank/DDBJ whole genome shotgun (WGS) entry which is preliminary data.</text>
</comment>
<accession>A0A845AN21</accession>
<dbReference type="InterPro" id="IPR036034">
    <property type="entry name" value="PDZ_sf"/>
</dbReference>
<keyword evidence="1" id="KW-0732">Signal</keyword>
<dbReference type="RefSeq" id="WP_160778496.1">
    <property type="nucleotide sequence ID" value="NZ_BAAAZF010000001.1"/>
</dbReference>
<proteinExistence type="predicted"/>
<dbReference type="SUPFAM" id="SSF50156">
    <property type="entry name" value="PDZ domain-like"/>
    <property type="match status" value="1"/>
</dbReference>
<dbReference type="EMBL" id="WTYE01000001">
    <property type="protein sequence ID" value="MXP31014.1"/>
    <property type="molecule type" value="Genomic_DNA"/>
</dbReference>
<dbReference type="AlphaFoldDB" id="A0A845AN21"/>
<dbReference type="Gene3D" id="2.30.42.10">
    <property type="match status" value="1"/>
</dbReference>
<gene>
    <name evidence="2" type="ORF">GRI94_04150</name>
    <name evidence="3" type="ORF">GRI94_18240</name>
</gene>
<reference evidence="2 4" key="1">
    <citation type="submission" date="2019-12" db="EMBL/GenBank/DDBJ databases">
        <title>Genomic-based taxomic classification of the family Erythrobacteraceae.</title>
        <authorList>
            <person name="Xu L."/>
        </authorList>
    </citation>
    <scope>NUCLEOTIDE SEQUENCE [LARGE SCALE GENOMIC DNA]</scope>
    <source>
        <strain evidence="2 4">JCM 16677</strain>
    </source>
</reference>
<organism evidence="2 4">
    <name type="scientific">Parerythrobacter jejuensis</name>
    <dbReference type="NCBI Taxonomy" id="795812"/>
    <lineage>
        <taxon>Bacteria</taxon>
        <taxon>Pseudomonadati</taxon>
        <taxon>Pseudomonadota</taxon>
        <taxon>Alphaproteobacteria</taxon>
        <taxon>Sphingomonadales</taxon>
        <taxon>Erythrobacteraceae</taxon>
        <taxon>Parerythrobacter</taxon>
    </lineage>
</organism>
<evidence type="ECO:0000313" key="2">
    <source>
        <dbReference type="EMBL" id="MXP31014.1"/>
    </source>
</evidence>
<sequence length="324" mass="35509">MIRIILAGLTLVASSLAGPAAVAMELPVGFSALRAKDERVQRIGFALATGNARFCERTTPATGLLLHDVATYPDGDELRDALGLMGDIGVQGVVPGSPAEKAGLRPDQSVLMVAQSPVSSFALDRKKRWKRLEDVRKAIDASLSTSGDVVLSTARDTDAVEIRISGVQACRSRFEVGPLGKRAVADGERVVIGNKFPGHAYPDELMAAVMAHELAHNVLRHRAWFDANGGRKRKAVRITEREADRLMPWLLANSGYDPRAAVRFMQEWGPDHSGGIFRKRTHDGWDERVEFIEAETVLVERLFAATGQADWRTHFKRETLPAPK</sequence>